<accession>A0A1X0J0K3</accession>
<keyword evidence="6 7" id="KW-0472">Membrane</keyword>
<evidence type="ECO:0000256" key="6">
    <source>
        <dbReference type="ARBA" id="ARBA00023136"/>
    </source>
</evidence>
<keyword evidence="10" id="KW-1185">Reference proteome</keyword>
<reference evidence="9 10" key="1">
    <citation type="submission" date="2016-12" db="EMBL/GenBank/DDBJ databases">
        <title>The new phylogeny of genus Mycobacterium.</title>
        <authorList>
            <person name="Tortoli E."/>
            <person name="Trovato A."/>
            <person name="Cirillo D.M."/>
        </authorList>
    </citation>
    <scope>NUCLEOTIDE SEQUENCE [LARGE SCALE GENOMIC DNA]</scope>
    <source>
        <strain evidence="9 10">DSM 44223</strain>
    </source>
</reference>
<feature type="transmembrane region" description="Helical" evidence="7">
    <location>
        <begin position="403"/>
        <end position="423"/>
    </location>
</feature>
<dbReference type="InterPro" id="IPR020846">
    <property type="entry name" value="MFS_dom"/>
</dbReference>
<feature type="transmembrane region" description="Helical" evidence="7">
    <location>
        <begin position="312"/>
        <end position="331"/>
    </location>
</feature>
<dbReference type="GO" id="GO:0022857">
    <property type="term" value="F:transmembrane transporter activity"/>
    <property type="evidence" value="ECO:0007669"/>
    <property type="project" value="InterPro"/>
</dbReference>
<dbReference type="PANTHER" id="PTHR43045:SF2">
    <property type="entry name" value="INNER MEMBRANE METABOLITE TRANSPORT PROTEIN YHJE"/>
    <property type="match status" value="1"/>
</dbReference>
<dbReference type="PANTHER" id="PTHR43045">
    <property type="entry name" value="SHIKIMATE TRANSPORTER"/>
    <property type="match status" value="1"/>
</dbReference>
<dbReference type="InterPro" id="IPR011701">
    <property type="entry name" value="MFS"/>
</dbReference>
<comment type="subcellular location">
    <subcellularLocation>
        <location evidence="1">Cell membrane</location>
        <topology evidence="1">Multi-pass membrane protein</topology>
    </subcellularLocation>
</comment>
<dbReference type="InterPro" id="IPR036259">
    <property type="entry name" value="MFS_trans_sf"/>
</dbReference>
<feature type="transmembrane region" description="Helical" evidence="7">
    <location>
        <begin position="193"/>
        <end position="212"/>
    </location>
</feature>
<dbReference type="Pfam" id="PF07690">
    <property type="entry name" value="MFS_1"/>
    <property type="match status" value="1"/>
</dbReference>
<feature type="transmembrane region" description="Helical" evidence="7">
    <location>
        <begin position="121"/>
        <end position="144"/>
    </location>
</feature>
<evidence type="ECO:0000313" key="9">
    <source>
        <dbReference type="EMBL" id="ORB55008.1"/>
    </source>
</evidence>
<evidence type="ECO:0000259" key="8">
    <source>
        <dbReference type="PROSITE" id="PS50850"/>
    </source>
</evidence>
<name>A0A1X0J0K3_MYCRH</name>
<evidence type="ECO:0000256" key="7">
    <source>
        <dbReference type="SAM" id="Phobius"/>
    </source>
</evidence>
<dbReference type="EMBL" id="MVIH01000003">
    <property type="protein sequence ID" value="ORB55008.1"/>
    <property type="molecule type" value="Genomic_DNA"/>
</dbReference>
<dbReference type="SUPFAM" id="SSF103473">
    <property type="entry name" value="MFS general substrate transporter"/>
    <property type="match status" value="1"/>
</dbReference>
<evidence type="ECO:0000256" key="4">
    <source>
        <dbReference type="ARBA" id="ARBA00022692"/>
    </source>
</evidence>
<evidence type="ECO:0000256" key="1">
    <source>
        <dbReference type="ARBA" id="ARBA00004651"/>
    </source>
</evidence>
<feature type="transmembrane region" description="Helical" evidence="7">
    <location>
        <begin position="91"/>
        <end position="115"/>
    </location>
</feature>
<evidence type="ECO:0000256" key="5">
    <source>
        <dbReference type="ARBA" id="ARBA00022989"/>
    </source>
</evidence>
<evidence type="ECO:0000256" key="2">
    <source>
        <dbReference type="ARBA" id="ARBA00022448"/>
    </source>
</evidence>
<dbReference type="Gene3D" id="1.20.1250.20">
    <property type="entry name" value="MFS general substrate transporter like domains"/>
    <property type="match status" value="1"/>
</dbReference>
<organism evidence="9 10">
    <name type="scientific">Mycolicibacterium rhodesiae</name>
    <name type="common">Mycobacterium rhodesiae</name>
    <dbReference type="NCBI Taxonomy" id="36814"/>
    <lineage>
        <taxon>Bacteria</taxon>
        <taxon>Bacillati</taxon>
        <taxon>Actinomycetota</taxon>
        <taxon>Actinomycetes</taxon>
        <taxon>Mycobacteriales</taxon>
        <taxon>Mycobacteriaceae</taxon>
        <taxon>Mycolicibacterium</taxon>
    </lineage>
</organism>
<feature type="transmembrane region" description="Helical" evidence="7">
    <location>
        <begin position="246"/>
        <end position="269"/>
    </location>
</feature>
<feature type="transmembrane region" description="Helical" evidence="7">
    <location>
        <begin position="156"/>
        <end position="181"/>
    </location>
</feature>
<feature type="transmembrane region" description="Helical" evidence="7">
    <location>
        <begin position="55"/>
        <end position="79"/>
    </location>
</feature>
<dbReference type="GO" id="GO:0005886">
    <property type="term" value="C:plasma membrane"/>
    <property type="evidence" value="ECO:0007669"/>
    <property type="project" value="UniProtKB-SubCell"/>
</dbReference>
<keyword evidence="2" id="KW-0813">Transport</keyword>
<comment type="caution">
    <text evidence="9">The sequence shown here is derived from an EMBL/GenBank/DDBJ whole genome shotgun (WGS) entry which is preliminary data.</text>
</comment>
<dbReference type="Proteomes" id="UP000192534">
    <property type="component" value="Unassembled WGS sequence"/>
</dbReference>
<dbReference type="PROSITE" id="PS50850">
    <property type="entry name" value="MFS"/>
    <property type="match status" value="1"/>
</dbReference>
<keyword evidence="4 7" id="KW-0812">Transmembrane</keyword>
<feature type="transmembrane region" description="Helical" evidence="7">
    <location>
        <begin position="281"/>
        <end position="303"/>
    </location>
</feature>
<sequence length="454" mass="47479">MAHATGDDCVMETRIRRVALASYVGSAIEYYDFFIYGTAAALVFPHVFFPSLSPLMATIASLGTFAAAFLSRPIGAAVFGHFGDRIGRKNTLVFTLLIMGASSVCVGLIPSTAVIGAAAPLLLISMRLLQGFAVGGEWAGAALMSAEQAPQGKRGYYCMFTQLGLGTALVLGNLVFLGVHGAFGDAETAFLQWGWRIPFLISAVLVAVALYIRLHVEESAVFAESAAEGHSGVPLAEAVRHQGREVVLAAGAVMGLFMLAFQVGTYFPNYAATHLHFDEDLILLVGVAGGVCSLVFVAASAILSDTYGRRRILAVGAALALPWTLILFPLIQSGDPVRYGIAIIGTYGIIGIMMGPLAAFIPEIFAVRYRYSGAGLSYNVGGIIGGALPPVLSPMLLSSYGSWTITAMMAGFTVVSLISVLLLTETAGRGLGILEVTDSIRPAMTGPVAAHAGC</sequence>
<feature type="transmembrane region" description="Helical" evidence="7">
    <location>
        <begin position="337"/>
        <end position="361"/>
    </location>
</feature>
<gene>
    <name evidence="9" type="ORF">BST42_09550</name>
</gene>
<feature type="transmembrane region" description="Helical" evidence="7">
    <location>
        <begin position="373"/>
        <end position="397"/>
    </location>
</feature>
<evidence type="ECO:0000313" key="10">
    <source>
        <dbReference type="Proteomes" id="UP000192534"/>
    </source>
</evidence>
<evidence type="ECO:0000256" key="3">
    <source>
        <dbReference type="ARBA" id="ARBA00022475"/>
    </source>
</evidence>
<keyword evidence="5 7" id="KW-1133">Transmembrane helix</keyword>
<proteinExistence type="predicted"/>
<feature type="domain" description="Major facilitator superfamily (MFS) profile" evidence="8">
    <location>
        <begin position="18"/>
        <end position="428"/>
    </location>
</feature>
<dbReference type="AlphaFoldDB" id="A0A1X0J0K3"/>
<feature type="transmembrane region" description="Helical" evidence="7">
    <location>
        <begin position="30"/>
        <end position="49"/>
    </location>
</feature>
<protein>
    <submittedName>
        <fullName evidence="9">MFS transporter</fullName>
    </submittedName>
</protein>
<keyword evidence="3" id="KW-1003">Cell membrane</keyword>
<dbReference type="CDD" id="cd17369">
    <property type="entry name" value="MFS_ShiA_like"/>
    <property type="match status" value="1"/>
</dbReference>